<evidence type="ECO:0000256" key="1">
    <source>
        <dbReference type="ARBA" id="ARBA00008136"/>
    </source>
</evidence>
<keyword evidence="5" id="KW-0190">Covalent protein-DNA linkage</keyword>
<dbReference type="GO" id="GO:0006508">
    <property type="term" value="P:proteolysis"/>
    <property type="evidence" value="ECO:0007669"/>
    <property type="project" value="UniProtKB-KW"/>
</dbReference>
<dbReference type="EMBL" id="UGSO01000002">
    <property type="protein sequence ID" value="SUE06120.1"/>
    <property type="molecule type" value="Genomic_DNA"/>
</dbReference>
<evidence type="ECO:0000256" key="7">
    <source>
        <dbReference type="ARBA" id="ARBA00023239"/>
    </source>
</evidence>
<evidence type="ECO:0000256" key="6">
    <source>
        <dbReference type="ARBA" id="ARBA00023125"/>
    </source>
</evidence>
<evidence type="ECO:0000256" key="3">
    <source>
        <dbReference type="ARBA" id="ARBA00022763"/>
    </source>
</evidence>
<evidence type="ECO:0000313" key="9">
    <source>
        <dbReference type="EMBL" id="SUE06120.1"/>
    </source>
</evidence>
<evidence type="ECO:0000256" key="2">
    <source>
        <dbReference type="ARBA" id="ARBA00022670"/>
    </source>
</evidence>
<keyword evidence="4 8" id="KW-0378">Hydrolase</keyword>
<dbReference type="InterPro" id="IPR036590">
    <property type="entry name" value="SRAP-like"/>
</dbReference>
<dbReference type="Pfam" id="PF02586">
    <property type="entry name" value="SRAP"/>
    <property type="match status" value="1"/>
</dbReference>
<dbReference type="AlphaFoldDB" id="A0A379LQB6"/>
<keyword evidence="3" id="KW-0227">DNA damage</keyword>
<organism evidence="9 10">
    <name type="scientific">Enterobacter agglomerans</name>
    <name type="common">Erwinia herbicola</name>
    <name type="synonym">Pantoea agglomerans</name>
    <dbReference type="NCBI Taxonomy" id="549"/>
    <lineage>
        <taxon>Bacteria</taxon>
        <taxon>Pseudomonadati</taxon>
        <taxon>Pseudomonadota</taxon>
        <taxon>Gammaproteobacteria</taxon>
        <taxon>Enterobacterales</taxon>
        <taxon>Erwiniaceae</taxon>
        <taxon>Pantoea</taxon>
        <taxon>Pantoea agglomerans group</taxon>
    </lineage>
</organism>
<dbReference type="Proteomes" id="UP000254640">
    <property type="component" value="Unassembled WGS sequence"/>
</dbReference>
<evidence type="ECO:0000313" key="10">
    <source>
        <dbReference type="Proteomes" id="UP000254640"/>
    </source>
</evidence>
<dbReference type="GO" id="GO:0106300">
    <property type="term" value="P:protein-DNA covalent cross-linking repair"/>
    <property type="evidence" value="ECO:0007669"/>
    <property type="project" value="InterPro"/>
</dbReference>
<keyword evidence="7" id="KW-0456">Lyase</keyword>
<keyword evidence="10" id="KW-1185">Reference proteome</keyword>
<evidence type="ECO:0000256" key="8">
    <source>
        <dbReference type="RuleBase" id="RU364100"/>
    </source>
</evidence>
<dbReference type="EC" id="3.4.-.-" evidence="8"/>
<accession>A0A379LQB6</accession>
<comment type="similarity">
    <text evidence="1 8">Belongs to the SOS response-associated peptidase family.</text>
</comment>
<dbReference type="GO" id="GO:0008233">
    <property type="term" value="F:peptidase activity"/>
    <property type="evidence" value="ECO:0007669"/>
    <property type="project" value="UniProtKB-KW"/>
</dbReference>
<dbReference type="GO" id="GO:0003697">
    <property type="term" value="F:single-stranded DNA binding"/>
    <property type="evidence" value="ECO:0007669"/>
    <property type="project" value="InterPro"/>
</dbReference>
<protein>
    <recommendedName>
        <fullName evidence="8">Abasic site processing protein</fullName>
        <ecNumber evidence="8">3.4.-.-</ecNumber>
    </recommendedName>
</protein>
<dbReference type="SUPFAM" id="SSF143081">
    <property type="entry name" value="BB1717-like"/>
    <property type="match status" value="1"/>
</dbReference>
<keyword evidence="6" id="KW-0238">DNA-binding</keyword>
<evidence type="ECO:0000256" key="5">
    <source>
        <dbReference type="ARBA" id="ARBA00023124"/>
    </source>
</evidence>
<keyword evidence="2 8" id="KW-0645">Protease</keyword>
<sequence length="121" mass="13325">MEARGATKNSLTLFTHKEKEPLFFAAIGNAPYGKDHGHEGFVIVTAASNKGMVDIHDRRPLVLSADAVREWLSAETTSERAQEIAHEAALPEKDFTWHPVTAKVGNIHNQGEALIKEIKPD</sequence>
<name>A0A379LQB6_ENTAG</name>
<dbReference type="PANTHER" id="PTHR13604:SF0">
    <property type="entry name" value="ABASIC SITE PROCESSING PROTEIN HMCES"/>
    <property type="match status" value="1"/>
</dbReference>
<reference evidence="9 10" key="1">
    <citation type="submission" date="2018-06" db="EMBL/GenBank/DDBJ databases">
        <authorList>
            <consortium name="Pathogen Informatics"/>
            <person name="Doyle S."/>
        </authorList>
    </citation>
    <scope>NUCLEOTIDE SEQUENCE [LARGE SCALE GENOMIC DNA]</scope>
    <source>
        <strain evidence="9 10">NCTC9381</strain>
    </source>
</reference>
<dbReference type="InterPro" id="IPR003738">
    <property type="entry name" value="SRAP"/>
</dbReference>
<dbReference type="PANTHER" id="PTHR13604">
    <property type="entry name" value="DC12-RELATED"/>
    <property type="match status" value="1"/>
</dbReference>
<gene>
    <name evidence="9" type="primary">yedK</name>
    <name evidence="9" type="ORF">NCTC9381_05235</name>
</gene>
<dbReference type="Gene3D" id="3.90.1680.10">
    <property type="entry name" value="SOS response associated peptidase-like"/>
    <property type="match status" value="1"/>
</dbReference>
<dbReference type="GO" id="GO:0016829">
    <property type="term" value="F:lyase activity"/>
    <property type="evidence" value="ECO:0007669"/>
    <property type="project" value="UniProtKB-KW"/>
</dbReference>
<evidence type="ECO:0000256" key="4">
    <source>
        <dbReference type="ARBA" id="ARBA00022801"/>
    </source>
</evidence>
<proteinExistence type="inferred from homology"/>